<gene>
    <name evidence="10" type="primary">yajC</name>
    <name evidence="10" type="ORF">FDO65_01090</name>
</gene>
<dbReference type="Pfam" id="PF02699">
    <property type="entry name" value="YajC"/>
    <property type="match status" value="1"/>
</dbReference>
<organism evidence="10 11">
    <name type="scientific">Nakamurella flava</name>
    <dbReference type="NCBI Taxonomy" id="2576308"/>
    <lineage>
        <taxon>Bacteria</taxon>
        <taxon>Bacillati</taxon>
        <taxon>Actinomycetota</taxon>
        <taxon>Actinomycetes</taxon>
        <taxon>Nakamurellales</taxon>
        <taxon>Nakamurellaceae</taxon>
        <taxon>Nakamurella</taxon>
    </lineage>
</organism>
<evidence type="ECO:0000256" key="5">
    <source>
        <dbReference type="ARBA" id="ARBA00022692"/>
    </source>
</evidence>
<dbReference type="SMART" id="SM01323">
    <property type="entry name" value="YajC"/>
    <property type="match status" value="1"/>
</dbReference>
<proteinExistence type="inferred from homology"/>
<evidence type="ECO:0000256" key="3">
    <source>
        <dbReference type="ARBA" id="ARBA00022448"/>
    </source>
</evidence>
<evidence type="ECO:0000256" key="9">
    <source>
        <dbReference type="ARBA" id="ARBA00023136"/>
    </source>
</evidence>
<name>A0A4U6QIT9_9ACTN</name>
<dbReference type="EMBL" id="SZZH01000001">
    <property type="protein sequence ID" value="TKV60344.1"/>
    <property type="molecule type" value="Genomic_DNA"/>
</dbReference>
<dbReference type="GO" id="GO:0015031">
    <property type="term" value="P:protein transport"/>
    <property type="evidence" value="ECO:0007669"/>
    <property type="project" value="UniProtKB-KW"/>
</dbReference>
<evidence type="ECO:0000256" key="2">
    <source>
        <dbReference type="ARBA" id="ARBA00006742"/>
    </source>
</evidence>
<comment type="subcellular location">
    <subcellularLocation>
        <location evidence="1">Cell membrane</location>
        <topology evidence="1">Single-pass membrane protein</topology>
    </subcellularLocation>
</comment>
<sequence length="119" mass="12788">MEGLLLPVLLFAALGVMMYMSVKKQKRMAAQTQEMHNALRPGTRVMTSSGLHGTVTAIADDTIELEISPGVRTTWVKAAVREVVVPAADAISEPAIVESVEPLPPFGESDGRSNLRKDS</sequence>
<dbReference type="NCBIfam" id="TIGR00739">
    <property type="entry name" value="yajC"/>
    <property type="match status" value="1"/>
</dbReference>
<dbReference type="PANTHER" id="PTHR33909">
    <property type="entry name" value="SEC TRANSLOCON ACCESSORY COMPLEX SUBUNIT YAJC"/>
    <property type="match status" value="1"/>
</dbReference>
<dbReference type="GO" id="GO:0005886">
    <property type="term" value="C:plasma membrane"/>
    <property type="evidence" value="ECO:0007669"/>
    <property type="project" value="UniProtKB-SubCell"/>
</dbReference>
<dbReference type="OrthoDB" id="2200301at2"/>
<evidence type="ECO:0000313" key="10">
    <source>
        <dbReference type="EMBL" id="TKV60344.1"/>
    </source>
</evidence>
<keyword evidence="7" id="KW-1133">Transmembrane helix</keyword>
<evidence type="ECO:0000256" key="6">
    <source>
        <dbReference type="ARBA" id="ARBA00022927"/>
    </source>
</evidence>
<evidence type="ECO:0000256" key="8">
    <source>
        <dbReference type="ARBA" id="ARBA00023010"/>
    </source>
</evidence>
<keyword evidence="3" id="KW-0813">Transport</keyword>
<evidence type="ECO:0000313" key="11">
    <source>
        <dbReference type="Proteomes" id="UP000306985"/>
    </source>
</evidence>
<dbReference type="AlphaFoldDB" id="A0A4U6QIT9"/>
<comment type="similarity">
    <text evidence="2">Belongs to the YajC family.</text>
</comment>
<protein>
    <submittedName>
        <fullName evidence="10">Preprotein translocase subunit YajC</fullName>
    </submittedName>
</protein>
<dbReference type="RefSeq" id="WP_137447648.1">
    <property type="nucleotide sequence ID" value="NZ_SZZH01000001.1"/>
</dbReference>
<evidence type="ECO:0000256" key="7">
    <source>
        <dbReference type="ARBA" id="ARBA00022989"/>
    </source>
</evidence>
<keyword evidence="6" id="KW-0653">Protein transport</keyword>
<evidence type="ECO:0000256" key="1">
    <source>
        <dbReference type="ARBA" id="ARBA00004162"/>
    </source>
</evidence>
<keyword evidence="5" id="KW-0812">Transmembrane</keyword>
<keyword evidence="4" id="KW-1003">Cell membrane</keyword>
<accession>A0A4U6QIT9</accession>
<keyword evidence="9" id="KW-0472">Membrane</keyword>
<dbReference type="Proteomes" id="UP000306985">
    <property type="component" value="Unassembled WGS sequence"/>
</dbReference>
<keyword evidence="8" id="KW-0811">Translocation</keyword>
<keyword evidence="11" id="KW-1185">Reference proteome</keyword>
<reference evidence="10 11" key="1">
    <citation type="submission" date="2019-05" db="EMBL/GenBank/DDBJ databases">
        <title>Nakamurella sp. N5BH11, whole genome shotgun sequence.</title>
        <authorList>
            <person name="Tuo L."/>
        </authorList>
    </citation>
    <scope>NUCLEOTIDE SEQUENCE [LARGE SCALE GENOMIC DNA]</scope>
    <source>
        <strain evidence="10 11">N5BH11</strain>
    </source>
</reference>
<comment type="caution">
    <text evidence="10">The sequence shown here is derived from an EMBL/GenBank/DDBJ whole genome shotgun (WGS) entry which is preliminary data.</text>
</comment>
<dbReference type="PANTHER" id="PTHR33909:SF1">
    <property type="entry name" value="SEC TRANSLOCON ACCESSORY COMPLEX SUBUNIT YAJC"/>
    <property type="match status" value="1"/>
</dbReference>
<dbReference type="InterPro" id="IPR003849">
    <property type="entry name" value="Preprotein_translocase_YajC"/>
</dbReference>
<evidence type="ECO:0000256" key="4">
    <source>
        <dbReference type="ARBA" id="ARBA00022475"/>
    </source>
</evidence>